<dbReference type="Proteomes" id="UP001288620">
    <property type="component" value="Unassembled WGS sequence"/>
</dbReference>
<evidence type="ECO:0000256" key="1">
    <source>
        <dbReference type="ARBA" id="ARBA00022729"/>
    </source>
</evidence>
<sequence>MRLQFGSVLLGLLVSHAVFAHGDHAHGAPLSEKERQAAKGVFSDSDVQDRPLSDWDGVWQSIYPYAQDGTLDPVFRQKAEADKSTTFSAVKNYYLTGYASAITEIGIENGVMEFTENGVTHACRYVYQGHKILHYVSGKKGVRYLFACSDQTSAAPKFVQFSDHIIGPRKSGHFHIFTGNVSQDALFSQLENWPTFFPYQLSKEAIVDDLLHH</sequence>
<feature type="signal peptide" evidence="3">
    <location>
        <begin position="1"/>
        <end position="20"/>
    </location>
</feature>
<keyword evidence="6" id="KW-1185">Reference proteome</keyword>
<evidence type="ECO:0000259" key="4">
    <source>
        <dbReference type="Pfam" id="PF09223"/>
    </source>
</evidence>
<evidence type="ECO:0000256" key="2">
    <source>
        <dbReference type="ARBA" id="ARBA00022833"/>
    </source>
</evidence>
<proteinExistence type="predicted"/>
<protein>
    <submittedName>
        <fullName evidence="5">Metal-binding protein ZinT</fullName>
    </submittedName>
</protein>
<reference evidence="6" key="1">
    <citation type="submission" date="2023-07" db="EMBL/GenBank/DDBJ databases">
        <title>Structural and functional analysis of rice phyllospheric bacteria for their antimicrobial properties and defense elicitation against blast disease.</title>
        <authorList>
            <person name="Sahu K.P."/>
            <person name="Asharani P."/>
            <person name="Kumar M."/>
            <person name="Reddy B."/>
            <person name="Kumar A."/>
        </authorList>
    </citation>
    <scope>NUCLEOTIDE SEQUENCE [LARGE SCALE GENOMIC DNA]</scope>
    <source>
        <strain evidence="6">OsEp_Plm_30P10</strain>
    </source>
</reference>
<dbReference type="EMBL" id="JAOBTT010000001">
    <property type="protein sequence ID" value="MDZ7278557.1"/>
    <property type="molecule type" value="Genomic_DNA"/>
</dbReference>
<dbReference type="NCBIfam" id="NF007639">
    <property type="entry name" value="PRK10306.1"/>
    <property type="match status" value="1"/>
</dbReference>
<accession>A0ABU5LF42</accession>
<name>A0ABU5LF42_9GAMM</name>
<evidence type="ECO:0000313" key="5">
    <source>
        <dbReference type="EMBL" id="MDZ7278557.1"/>
    </source>
</evidence>
<gene>
    <name evidence="5" type="primary">zinT</name>
    <name evidence="5" type="ORF">N4G40_09765</name>
</gene>
<keyword evidence="2" id="KW-0862">Zinc</keyword>
<dbReference type="RefSeq" id="WP_322542527.1">
    <property type="nucleotide sequence ID" value="NZ_JAOBTT010000001.1"/>
</dbReference>
<evidence type="ECO:0000313" key="6">
    <source>
        <dbReference type="Proteomes" id="UP001288620"/>
    </source>
</evidence>
<keyword evidence="1 3" id="KW-0732">Signal</keyword>
<dbReference type="SUPFAM" id="SSF50814">
    <property type="entry name" value="Lipocalins"/>
    <property type="match status" value="1"/>
</dbReference>
<dbReference type="Pfam" id="PF09223">
    <property type="entry name" value="ZinT"/>
    <property type="match status" value="1"/>
</dbReference>
<dbReference type="InterPro" id="IPR015304">
    <property type="entry name" value="ZinT_dom"/>
</dbReference>
<dbReference type="Gene3D" id="2.40.128.20">
    <property type="match status" value="1"/>
</dbReference>
<comment type="caution">
    <text evidence="5">The sequence shown here is derived from an EMBL/GenBank/DDBJ whole genome shotgun (WGS) entry which is preliminary data.</text>
</comment>
<feature type="domain" description="ZinT" evidence="4">
    <location>
        <begin position="34"/>
        <end position="213"/>
    </location>
</feature>
<evidence type="ECO:0000256" key="3">
    <source>
        <dbReference type="SAM" id="SignalP"/>
    </source>
</evidence>
<feature type="chain" id="PRO_5045686649" evidence="3">
    <location>
        <begin position="21"/>
        <end position="213"/>
    </location>
</feature>
<dbReference type="InterPro" id="IPR012674">
    <property type="entry name" value="Calycin"/>
</dbReference>
<organism evidence="5 6">
    <name type="scientific">Pantoea eucrina</name>
    <dbReference type="NCBI Taxonomy" id="472693"/>
    <lineage>
        <taxon>Bacteria</taxon>
        <taxon>Pseudomonadati</taxon>
        <taxon>Pseudomonadota</taxon>
        <taxon>Gammaproteobacteria</taxon>
        <taxon>Enterobacterales</taxon>
        <taxon>Erwiniaceae</taxon>
        <taxon>Pantoea</taxon>
    </lineage>
</organism>